<dbReference type="Gene3D" id="1.20.80.10">
    <property type="match status" value="1"/>
</dbReference>
<name>A0A6C0CFG6_9ZZZZ</name>
<reference evidence="3" key="1">
    <citation type="journal article" date="2020" name="Nature">
        <title>Giant virus diversity and host interactions through global metagenomics.</title>
        <authorList>
            <person name="Schulz F."/>
            <person name="Roux S."/>
            <person name="Paez-Espino D."/>
            <person name="Jungbluth S."/>
            <person name="Walsh D.A."/>
            <person name="Denef V.J."/>
            <person name="McMahon K.D."/>
            <person name="Konstantinidis K.T."/>
            <person name="Eloe-Fadrosh E.A."/>
            <person name="Kyrpides N.C."/>
            <person name="Woyke T."/>
        </authorList>
    </citation>
    <scope>NUCLEOTIDE SEQUENCE</scope>
    <source>
        <strain evidence="3">GVMAG-M-3300020565-3</strain>
    </source>
</reference>
<protein>
    <recommendedName>
        <fullName evidence="2">ACB domain-containing protein</fullName>
    </recommendedName>
</protein>
<evidence type="ECO:0000259" key="2">
    <source>
        <dbReference type="PROSITE" id="PS51228"/>
    </source>
</evidence>
<evidence type="ECO:0000256" key="1">
    <source>
        <dbReference type="ARBA" id="ARBA00023121"/>
    </source>
</evidence>
<dbReference type="GO" id="GO:0006631">
    <property type="term" value="P:fatty acid metabolic process"/>
    <property type="evidence" value="ECO:0007669"/>
    <property type="project" value="TreeGrafter"/>
</dbReference>
<dbReference type="SUPFAM" id="SSF47027">
    <property type="entry name" value="Acyl-CoA binding protein"/>
    <property type="match status" value="1"/>
</dbReference>
<organism evidence="3">
    <name type="scientific">viral metagenome</name>
    <dbReference type="NCBI Taxonomy" id="1070528"/>
    <lineage>
        <taxon>unclassified sequences</taxon>
        <taxon>metagenomes</taxon>
        <taxon>organismal metagenomes</taxon>
    </lineage>
</organism>
<dbReference type="AlphaFoldDB" id="A0A6C0CFG6"/>
<dbReference type="EMBL" id="MN739394">
    <property type="protein sequence ID" value="QHT02419.1"/>
    <property type="molecule type" value="Genomic_DNA"/>
</dbReference>
<dbReference type="PANTHER" id="PTHR23310:SF62">
    <property type="entry name" value="ACYL-COA BINDING PROTEIN 1, ISOFORM A"/>
    <property type="match status" value="1"/>
</dbReference>
<keyword evidence="1" id="KW-0446">Lipid-binding</keyword>
<dbReference type="InterPro" id="IPR035984">
    <property type="entry name" value="Acyl-CoA-binding_sf"/>
</dbReference>
<dbReference type="Pfam" id="PF00887">
    <property type="entry name" value="ACBP"/>
    <property type="match status" value="1"/>
</dbReference>
<dbReference type="InterPro" id="IPR000582">
    <property type="entry name" value="Acyl-CoA-binding_protein"/>
</dbReference>
<feature type="domain" description="ACB" evidence="2">
    <location>
        <begin position="3"/>
        <end position="92"/>
    </location>
</feature>
<dbReference type="PANTHER" id="PTHR23310">
    <property type="entry name" value="ACYL-COA-BINDING PROTEIN, ACBP"/>
    <property type="match status" value="1"/>
</dbReference>
<dbReference type="PROSITE" id="PS51228">
    <property type="entry name" value="ACB_2"/>
    <property type="match status" value="1"/>
</dbReference>
<sequence length="100" mass="11078">METASAFEEVLANLKGVDTDKLSNLSDAIKLDFYKYYKQATVGDCNIPEPYTIYYTAHAKWAAWKSLEGMAIEDAMREYINYYKNYIGGGTAAVVAAVAA</sequence>
<accession>A0A6C0CFG6</accession>
<evidence type="ECO:0000313" key="3">
    <source>
        <dbReference type="EMBL" id="QHT02419.1"/>
    </source>
</evidence>
<proteinExistence type="predicted"/>
<dbReference type="PRINTS" id="PR00689">
    <property type="entry name" value="ACOABINDINGP"/>
</dbReference>
<dbReference type="GO" id="GO:0000062">
    <property type="term" value="F:fatty-acyl-CoA binding"/>
    <property type="evidence" value="ECO:0007669"/>
    <property type="project" value="InterPro"/>
</dbReference>
<dbReference type="InterPro" id="IPR014352">
    <property type="entry name" value="FERM/acyl-CoA-bd_prot_sf"/>
</dbReference>